<evidence type="ECO:0000256" key="2">
    <source>
        <dbReference type="ARBA" id="ARBA00010276"/>
    </source>
</evidence>
<dbReference type="Pfam" id="PF03169">
    <property type="entry name" value="OPT"/>
    <property type="match status" value="2"/>
</dbReference>
<gene>
    <name evidence="8" type="ORF">F3Y22_tig00109926pilonHSYRG00079</name>
</gene>
<evidence type="ECO:0000256" key="1">
    <source>
        <dbReference type="ARBA" id="ARBA00004141"/>
    </source>
</evidence>
<dbReference type="EMBL" id="VEPZ02000781">
    <property type="protein sequence ID" value="KAE8719704.1"/>
    <property type="molecule type" value="Genomic_DNA"/>
</dbReference>
<dbReference type="PANTHER" id="PTHR31645">
    <property type="entry name" value="OLIGOPEPTIDE TRANSPORTER YGL114W-RELATED"/>
    <property type="match status" value="1"/>
</dbReference>
<keyword evidence="5 7" id="KW-1133">Transmembrane helix</keyword>
<keyword evidence="3" id="KW-0813">Transport</keyword>
<dbReference type="GO" id="GO:0051980">
    <property type="term" value="F:iron-nicotianamine transmembrane transporter activity"/>
    <property type="evidence" value="ECO:0007669"/>
    <property type="project" value="TreeGrafter"/>
</dbReference>
<comment type="subcellular location">
    <subcellularLocation>
        <location evidence="1">Membrane</location>
        <topology evidence="1">Multi-pass membrane protein</topology>
    </subcellularLocation>
</comment>
<evidence type="ECO:0000313" key="9">
    <source>
        <dbReference type="Proteomes" id="UP000436088"/>
    </source>
</evidence>
<evidence type="ECO:0000256" key="5">
    <source>
        <dbReference type="ARBA" id="ARBA00022989"/>
    </source>
</evidence>
<feature type="transmembrane region" description="Helical" evidence="7">
    <location>
        <begin position="222"/>
        <end position="252"/>
    </location>
</feature>
<feature type="transmembrane region" description="Helical" evidence="7">
    <location>
        <begin position="161"/>
        <end position="181"/>
    </location>
</feature>
<dbReference type="AlphaFoldDB" id="A0A6A3BST5"/>
<evidence type="ECO:0000313" key="8">
    <source>
        <dbReference type="EMBL" id="KAE8719704.1"/>
    </source>
</evidence>
<name>A0A6A3BST5_HIBSY</name>
<evidence type="ECO:0000256" key="6">
    <source>
        <dbReference type="ARBA" id="ARBA00023136"/>
    </source>
</evidence>
<keyword evidence="4 7" id="KW-0812">Transmembrane</keyword>
<dbReference type="InterPro" id="IPR045035">
    <property type="entry name" value="YSL-like"/>
</dbReference>
<accession>A0A6A3BST5</accession>
<keyword evidence="6 7" id="KW-0472">Membrane</keyword>
<reference evidence="8" key="1">
    <citation type="submission" date="2019-09" db="EMBL/GenBank/DDBJ databases">
        <title>Draft genome information of white flower Hibiscus syriacus.</title>
        <authorList>
            <person name="Kim Y.-M."/>
        </authorList>
    </citation>
    <scope>NUCLEOTIDE SEQUENCE [LARGE SCALE GENOMIC DNA]</scope>
    <source>
        <strain evidence="8">YM2019G1</strain>
    </source>
</reference>
<evidence type="ECO:0000256" key="3">
    <source>
        <dbReference type="ARBA" id="ARBA00022448"/>
    </source>
</evidence>
<dbReference type="GO" id="GO:0048316">
    <property type="term" value="P:seed development"/>
    <property type="evidence" value="ECO:0007669"/>
    <property type="project" value="TreeGrafter"/>
</dbReference>
<dbReference type="Proteomes" id="UP000436088">
    <property type="component" value="Unassembled WGS sequence"/>
</dbReference>
<evidence type="ECO:0000256" key="4">
    <source>
        <dbReference type="ARBA" id="ARBA00022692"/>
    </source>
</evidence>
<feature type="transmembrane region" description="Helical" evidence="7">
    <location>
        <begin position="264"/>
        <end position="288"/>
    </location>
</feature>
<protein>
    <submittedName>
        <fullName evidence="8">Metal-nicotianamine transporter YSL2</fullName>
    </submittedName>
</protein>
<dbReference type="PANTHER" id="PTHR31645:SF4">
    <property type="entry name" value="METAL-NICOTIANAMINE TRANSPORTER YSL3"/>
    <property type="match status" value="1"/>
</dbReference>
<proteinExistence type="inferred from homology"/>
<evidence type="ECO:0000256" key="7">
    <source>
        <dbReference type="SAM" id="Phobius"/>
    </source>
</evidence>
<dbReference type="GO" id="GO:0035673">
    <property type="term" value="F:oligopeptide transmembrane transporter activity"/>
    <property type="evidence" value="ECO:0007669"/>
    <property type="project" value="InterPro"/>
</dbReference>
<sequence length="302" mass="33162">MHSQRPPRSPCTPGDQGGCHACPATKLLTLARPTCHSWEIPARRPSFNPLLPHACVASIERDMQKYHMAMQGDKVTGRAWRPPWSPGMHGDLGGRWECMVTYGTSPRRDALVTGCAVPSFINFMISLFPFQCWIHIPISKVTHTSLNACDYAPRSMLVSQAIGTAIGFVVAPLTFFLFYMAFDVGNPDGEYKAPYALIYRNMAILATNLLRDFNPKHIGKFVPLPMVMAVPFLVGAYFAIDVCVGSLVVFAWHRLNGKKAGLMVPAVASGLICGNGLWLLPSSILALLKVRPPICMNFFASP</sequence>
<comment type="similarity">
    <text evidence="2">Belongs to the YSL (TC 2.A.67.2) family.</text>
</comment>
<dbReference type="InterPro" id="IPR004813">
    <property type="entry name" value="OPT"/>
</dbReference>
<keyword evidence="9" id="KW-1185">Reference proteome</keyword>
<comment type="caution">
    <text evidence="8">The sequence shown here is derived from an EMBL/GenBank/DDBJ whole genome shotgun (WGS) entry which is preliminary data.</text>
</comment>
<dbReference type="GO" id="GO:0005886">
    <property type="term" value="C:plasma membrane"/>
    <property type="evidence" value="ECO:0007669"/>
    <property type="project" value="TreeGrafter"/>
</dbReference>
<organism evidence="8 9">
    <name type="scientific">Hibiscus syriacus</name>
    <name type="common">Rose of Sharon</name>
    <dbReference type="NCBI Taxonomy" id="106335"/>
    <lineage>
        <taxon>Eukaryota</taxon>
        <taxon>Viridiplantae</taxon>
        <taxon>Streptophyta</taxon>
        <taxon>Embryophyta</taxon>
        <taxon>Tracheophyta</taxon>
        <taxon>Spermatophyta</taxon>
        <taxon>Magnoliopsida</taxon>
        <taxon>eudicotyledons</taxon>
        <taxon>Gunneridae</taxon>
        <taxon>Pentapetalae</taxon>
        <taxon>rosids</taxon>
        <taxon>malvids</taxon>
        <taxon>Malvales</taxon>
        <taxon>Malvaceae</taxon>
        <taxon>Malvoideae</taxon>
        <taxon>Hibiscus</taxon>
    </lineage>
</organism>
<dbReference type="GO" id="GO:0010039">
    <property type="term" value="P:response to iron ion"/>
    <property type="evidence" value="ECO:0007669"/>
    <property type="project" value="TreeGrafter"/>
</dbReference>